<dbReference type="Pfam" id="PF04085">
    <property type="entry name" value="MreC"/>
    <property type="match status" value="1"/>
</dbReference>
<feature type="domain" description="Rod shape-determining protein MreC beta-barrel core" evidence="6">
    <location>
        <begin position="116"/>
        <end position="266"/>
    </location>
</feature>
<evidence type="ECO:0000313" key="8">
    <source>
        <dbReference type="Proteomes" id="UP000464954"/>
    </source>
</evidence>
<reference evidence="7 8" key="1">
    <citation type="submission" date="2020-01" db="EMBL/GenBank/DDBJ databases">
        <title>Ponticoccus aerotolerans gen. nov., sp. nov., an anaerobic bacterium and proposal of Ponticoccusceae fam. nov., Ponticoccusles ord. nov. and Ponticoccuse classis nov. in the phylum Kiritimatiellaeota.</title>
        <authorList>
            <person name="Zhou L.Y."/>
            <person name="Du Z.J."/>
        </authorList>
    </citation>
    <scope>NUCLEOTIDE SEQUENCE [LARGE SCALE GENOMIC DNA]</scope>
    <source>
        <strain evidence="7 8">S-5007</strain>
    </source>
</reference>
<dbReference type="NCBIfam" id="TIGR00219">
    <property type="entry name" value="mreC"/>
    <property type="match status" value="1"/>
</dbReference>
<dbReference type="KEGG" id="taer:GT409_13715"/>
<keyword evidence="3 5" id="KW-0133">Cell shape</keyword>
<evidence type="ECO:0000259" key="6">
    <source>
        <dbReference type="Pfam" id="PF04085"/>
    </source>
</evidence>
<dbReference type="InterPro" id="IPR007221">
    <property type="entry name" value="MreC"/>
</dbReference>
<dbReference type="Gene3D" id="2.40.10.350">
    <property type="entry name" value="Rod shape-determining protein MreC, domain 2"/>
    <property type="match status" value="1"/>
</dbReference>
<dbReference type="Proteomes" id="UP000464954">
    <property type="component" value="Chromosome"/>
</dbReference>
<evidence type="ECO:0000313" key="7">
    <source>
        <dbReference type="EMBL" id="QHI70450.1"/>
    </source>
</evidence>
<dbReference type="PANTHER" id="PTHR34138:SF1">
    <property type="entry name" value="CELL SHAPE-DETERMINING PROTEIN MREC"/>
    <property type="match status" value="1"/>
</dbReference>
<keyword evidence="8" id="KW-1185">Reference proteome</keyword>
<dbReference type="InterPro" id="IPR042175">
    <property type="entry name" value="Cell/Rod_MreC_2"/>
</dbReference>
<dbReference type="InterPro" id="IPR042177">
    <property type="entry name" value="Cell/Rod_1"/>
</dbReference>
<evidence type="ECO:0000256" key="2">
    <source>
        <dbReference type="ARBA" id="ARBA00013855"/>
    </source>
</evidence>
<accession>A0A6P1M788</accession>
<evidence type="ECO:0000256" key="5">
    <source>
        <dbReference type="PIRNR" id="PIRNR038471"/>
    </source>
</evidence>
<dbReference type="PANTHER" id="PTHR34138">
    <property type="entry name" value="CELL SHAPE-DETERMINING PROTEIN MREC"/>
    <property type="match status" value="1"/>
</dbReference>
<dbReference type="Gene3D" id="2.40.10.340">
    <property type="entry name" value="Rod shape-determining protein MreC, domain 1"/>
    <property type="match status" value="1"/>
</dbReference>
<dbReference type="RefSeq" id="WP_160629627.1">
    <property type="nucleotide sequence ID" value="NZ_CP047593.1"/>
</dbReference>
<dbReference type="PIRSF" id="PIRSF038471">
    <property type="entry name" value="MreC"/>
    <property type="match status" value="1"/>
</dbReference>
<evidence type="ECO:0000256" key="4">
    <source>
        <dbReference type="ARBA" id="ARBA00032089"/>
    </source>
</evidence>
<dbReference type="EMBL" id="CP047593">
    <property type="protein sequence ID" value="QHI70450.1"/>
    <property type="molecule type" value="Genomic_DNA"/>
</dbReference>
<evidence type="ECO:0000256" key="1">
    <source>
        <dbReference type="ARBA" id="ARBA00009369"/>
    </source>
</evidence>
<proteinExistence type="inferred from homology"/>
<gene>
    <name evidence="7" type="primary">mreC</name>
    <name evidence="7" type="ORF">GT409_13715</name>
</gene>
<dbReference type="GO" id="GO:0005886">
    <property type="term" value="C:plasma membrane"/>
    <property type="evidence" value="ECO:0007669"/>
    <property type="project" value="TreeGrafter"/>
</dbReference>
<organism evidence="7 8">
    <name type="scientific">Tichowtungia aerotolerans</name>
    <dbReference type="NCBI Taxonomy" id="2697043"/>
    <lineage>
        <taxon>Bacteria</taxon>
        <taxon>Pseudomonadati</taxon>
        <taxon>Kiritimatiellota</taxon>
        <taxon>Tichowtungiia</taxon>
        <taxon>Tichowtungiales</taxon>
        <taxon>Tichowtungiaceae</taxon>
        <taxon>Tichowtungia</taxon>
    </lineage>
</organism>
<comment type="similarity">
    <text evidence="1 5">Belongs to the MreC family.</text>
</comment>
<name>A0A6P1M788_9BACT</name>
<dbReference type="GO" id="GO:0008360">
    <property type="term" value="P:regulation of cell shape"/>
    <property type="evidence" value="ECO:0007669"/>
    <property type="project" value="UniProtKB-KW"/>
</dbReference>
<protein>
    <recommendedName>
        <fullName evidence="2 5">Cell shape-determining protein MreC</fullName>
    </recommendedName>
    <alternativeName>
        <fullName evidence="4 5">Cell shape protein MreC</fullName>
    </alternativeName>
</protein>
<comment type="function">
    <text evidence="5">Involved in formation and maintenance of cell shape.</text>
</comment>
<dbReference type="InterPro" id="IPR055342">
    <property type="entry name" value="MreC_beta-barrel_core"/>
</dbReference>
<sequence length="273" mass="29677">MVEKRTVLKWCAAACVLALILLLPDGYTVRVKGFFWDLISPIQSGLLQAGHSLKAGVDTMRGFGGMVEENRRLKGEVVRLQAEARLSKSIQEENLKLRRMLAFHDRQAKALIAAEVAARSINGWWQSIRLAKGTREGVFSNRAVISPDGLVGRVSTVSAHSANVLLLSDPACEVSARISRTGSFGLVRGAGVNLKGYPVVEMRFIHKDIPIQIGDEVVTSGLGGVFPRDVVIGYIEAIRTEDAELYQIAEILPQAVINLTDVVFVTAVEGGEE</sequence>
<evidence type="ECO:0000256" key="3">
    <source>
        <dbReference type="ARBA" id="ARBA00022960"/>
    </source>
</evidence>
<dbReference type="AlphaFoldDB" id="A0A6P1M788"/>